<sequence>MLANALGQSAYLSLMRRLREQARSHNLDRVQLPAPQCSAFLWELACLRCRHLDTSGKPSRRPHTRSQIDPVQPEELPTLCLMYPVPNVGAGLLANALGQSAYLSLMRRLREQARSHNVDRVQLPAPQCSAFLWELACLRCRHFDTSGIPSRRPHTSSQIDPVQPEELPTLCLMYPVPNVGAGLLANALGQSAYLSLTQRIREQVSSHNVDRV</sequence>
<dbReference type="Proteomes" id="UP000248640">
    <property type="component" value="Chromosome 1"/>
</dbReference>
<evidence type="ECO:0000313" key="1">
    <source>
        <dbReference type="EMBL" id="SQF91444.1"/>
    </source>
</evidence>
<protein>
    <submittedName>
        <fullName evidence="1">Uncharacterized protein</fullName>
    </submittedName>
</protein>
<gene>
    <name evidence="1" type="ORF">NCTC10038_02870</name>
</gene>
<dbReference type="EMBL" id="LS483372">
    <property type="protein sequence ID" value="SQF91444.1"/>
    <property type="molecule type" value="Genomic_DNA"/>
</dbReference>
<evidence type="ECO:0000313" key="2">
    <source>
        <dbReference type="Proteomes" id="UP000248640"/>
    </source>
</evidence>
<name>A0A8B4I671_PSEFL</name>
<organism evidence="1 2">
    <name type="scientific">Pseudomonas fluorescens</name>
    <dbReference type="NCBI Taxonomy" id="294"/>
    <lineage>
        <taxon>Bacteria</taxon>
        <taxon>Pseudomonadati</taxon>
        <taxon>Pseudomonadota</taxon>
        <taxon>Gammaproteobacteria</taxon>
        <taxon>Pseudomonadales</taxon>
        <taxon>Pseudomonadaceae</taxon>
        <taxon>Pseudomonas</taxon>
    </lineage>
</organism>
<dbReference type="AlphaFoldDB" id="A0A8B4I671"/>
<reference evidence="1 2" key="1">
    <citation type="submission" date="2018-06" db="EMBL/GenBank/DDBJ databases">
        <authorList>
            <consortium name="Pathogen Informatics"/>
            <person name="Doyle S."/>
        </authorList>
    </citation>
    <scope>NUCLEOTIDE SEQUENCE [LARGE SCALE GENOMIC DNA]</scope>
    <source>
        <strain evidence="1 2">NCTC10038</strain>
    </source>
</reference>
<accession>A0A8B4I671</accession>
<proteinExistence type="predicted"/>